<keyword evidence="2" id="KW-0472">Membrane</keyword>
<feature type="region of interest" description="Disordered" evidence="1">
    <location>
        <begin position="296"/>
        <end position="389"/>
    </location>
</feature>
<dbReference type="AlphaFoldDB" id="A0A5C3FEU1"/>
<reference evidence="3" key="1">
    <citation type="submission" date="2018-03" db="EMBL/GenBank/DDBJ databases">
        <authorList>
            <person name="Guldener U."/>
        </authorList>
    </citation>
    <scope>NUCLEOTIDE SEQUENCE [LARGE SCALE GENOMIC DNA]</scope>
    <source>
        <strain evidence="3">ATCC34888</strain>
    </source>
</reference>
<feature type="region of interest" description="Disordered" evidence="1">
    <location>
        <begin position="246"/>
        <end position="270"/>
    </location>
</feature>
<dbReference type="RefSeq" id="XP_014659425.1">
    <property type="nucleotide sequence ID" value="XM_014803939.1"/>
</dbReference>
<evidence type="ECO:0000256" key="1">
    <source>
        <dbReference type="SAM" id="MobiDB-lite"/>
    </source>
</evidence>
<evidence type="ECO:0008006" key="5">
    <source>
        <dbReference type="Google" id="ProtNLM"/>
    </source>
</evidence>
<comment type="caution">
    <text evidence="3">The sequence shown here is derived from an EMBL/GenBank/DDBJ whole genome shotgun (WGS) entry which is preliminary data.</text>
</comment>
<protein>
    <recommendedName>
        <fullName evidence="5">Transmembrane protein</fullName>
    </recommendedName>
</protein>
<feature type="transmembrane region" description="Helical" evidence="2">
    <location>
        <begin position="80"/>
        <end position="99"/>
    </location>
</feature>
<proteinExistence type="predicted"/>
<dbReference type="EMBL" id="OOIQ01000001">
    <property type="protein sequence ID" value="SPO42656.1"/>
    <property type="molecule type" value="Genomic_DNA"/>
</dbReference>
<sequence>MTKPKLPIVLFIGLNALRLLSLVVIILVFTTLIMGLVEDIRDYHDPANMDEAQADDCAYVPGTSIPMQTWGIFWVEVHRSLLLIGTVALLLAELSWLSISKLERAAQLWFPVLSRERGLAALGSVQIVVATSLLSHYLDEFPLVVSWMLFVIGMCYLCLGIAFHSSSLKDARSCFSQRRSEFGKESGHSFASRSALKELKVGGVTHTGSEASMTFRNLFSRKGGQGKRRVAPVSIHESFPSLEAKSHRDVLTDRARRAEHRRKTSSVAVDMSTLQADNSSITRDFVWDVGTGIVHERSREHGHSRSQSQTTSDTRRDSRFSEQSFSAASIASSTQVRIGGYTSREAARARERAKQRRAGNLAGSSDERAHPPPARSTGQSSKTAIKLKSAKRRSLAFVNGARHRLSAGTASALAARRRASSQMRRSIPNADSDIVIEYIDDANTAPPVPPLPAYHQVSGVTEPVALPVASRFARTHVV</sequence>
<name>A0A5C3FEU1_PSEA2</name>
<keyword evidence="2" id="KW-0812">Transmembrane</keyword>
<feature type="compositionally biased region" description="Basic and acidic residues" evidence="1">
    <location>
        <begin position="246"/>
        <end position="256"/>
    </location>
</feature>
<evidence type="ECO:0000313" key="4">
    <source>
        <dbReference type="Proteomes" id="UP000325008"/>
    </source>
</evidence>
<keyword evidence="4" id="KW-1185">Reference proteome</keyword>
<evidence type="ECO:0000256" key="2">
    <source>
        <dbReference type="SAM" id="Phobius"/>
    </source>
</evidence>
<feature type="transmembrane region" description="Helical" evidence="2">
    <location>
        <begin position="12"/>
        <end position="37"/>
    </location>
</feature>
<feature type="transmembrane region" description="Helical" evidence="2">
    <location>
        <begin position="144"/>
        <end position="163"/>
    </location>
</feature>
<keyword evidence="2" id="KW-1133">Transmembrane helix</keyword>
<evidence type="ECO:0000313" key="3">
    <source>
        <dbReference type="EMBL" id="SPO42656.1"/>
    </source>
</evidence>
<feature type="transmembrane region" description="Helical" evidence="2">
    <location>
        <begin position="119"/>
        <end position="138"/>
    </location>
</feature>
<accession>A0A5C3FEU1</accession>
<dbReference type="OrthoDB" id="5327148at2759"/>
<gene>
    <name evidence="3" type="ORF">PSANT_00339</name>
</gene>
<dbReference type="Proteomes" id="UP000325008">
    <property type="component" value="Unassembled WGS sequence"/>
</dbReference>
<feature type="compositionally biased region" description="Polar residues" evidence="1">
    <location>
        <begin position="321"/>
        <end position="336"/>
    </location>
</feature>
<organism evidence="3 4">
    <name type="scientific">Pseudozyma antarctica</name>
    <name type="common">Yeast</name>
    <name type="synonym">Candida antarctica</name>
    <dbReference type="NCBI Taxonomy" id="84753"/>
    <lineage>
        <taxon>Eukaryota</taxon>
        <taxon>Fungi</taxon>
        <taxon>Dikarya</taxon>
        <taxon>Basidiomycota</taxon>
        <taxon>Ustilaginomycotina</taxon>
        <taxon>Ustilaginomycetes</taxon>
        <taxon>Ustilaginales</taxon>
        <taxon>Ustilaginaceae</taxon>
        <taxon>Moesziomyces</taxon>
    </lineage>
</organism>